<dbReference type="InterPro" id="IPR001599">
    <property type="entry name" value="Macroglobln_a2"/>
</dbReference>
<dbReference type="InterPro" id="IPR037066">
    <property type="entry name" value="Plug_dom_sf"/>
</dbReference>
<evidence type="ECO:0000256" key="1">
    <source>
        <dbReference type="SAM" id="Phobius"/>
    </source>
</evidence>
<dbReference type="InterPro" id="IPR041246">
    <property type="entry name" value="Bact_MG10"/>
</dbReference>
<keyword evidence="1" id="KW-1133">Transmembrane helix</keyword>
<sequence length="1982" mass="226322">MEYLEQIPNQFIIMKILLMLITLFVFTYKGFSQNKLSKSKQASDATFVYKINDNEVVSVLNKKKANDSFYHTLISPDYYKDYKKTDLPYGNYLLVNASGGAINSSLHCENNVLLQFINNEKDFQFYITDVKGNLITSAFVEIDGKKRAQYDAKAKLYRSTYTKEAGKPKEEGVIKVVHDGISNFFEYDVADNNYYDDDREDWSFFKKVAYSFPTKYFWQPFKSVFKKKRSVKPLFSGYMVFSKPMYKPLDTVKFKAFIINANGGNIKNRAADVILQTDGAKKILATINPYKNGGYEYSFVLADSLSLKLDRNYGVSLEEKSKKPRKALRISNNFRYEDYELKSLDFSLRTDRNEQTKDSLITVYFKATDENELAVPDGRVELTLTTGDISYYTDKKVFVPDTLWQKTITLDPVGETKLVLPTDIFPKANLRFNLDAKFLNSNNEVRTASKSLTYNDWKSSKKAVKPIEIKSEFRKDSLVINYLVNGKSESQLAKIISYAEDDVVINSQNITLPYMAKTDYRAEYIEIQTPKDTATIYITSLKPELQINAVQNKDSLRVVVINEYKVPFWYTIFADNKVFLRGYTNNLDTLIKNDSRKASHIRINYFWDGDEETREVSTFYNPYQLNLKLIAPDMVYPGQKVNMLVKVTDINRKPVPETDVTAQAFTSKFKDIPNVRLPYMGRKYLVHKSNKIKVEADEANGSVSTILDQMAWTKWSKNLGLDTIEYFRFMHPEPIYNVIESANDTTTQVAPFVVFDGAILPANIVYIDNIPVFFNQAQQLQRYSFVVKPGFHDFKIRTADKLITLKNYNITAGKKTIFSVLADTTNALVTVSKPTILSASESQELDNYMLKVTNNFALQKPTISAATSETRLLINPNNRPENPLLIGPIRENALVFDNEKFKQSFTKETSYTYTFEPGLIKQKSNATKYAFDTKLSAYTGNGNTKFADEYAVKKNEIDKIWLDFMDLRSRTTQLFYNASLIGHKGTGKLRYDIDTAFTNHIPYVKNLFIYKTNQANYLRIHKGEINTDVLDSGKYKILFLLKDNSYFIADGINIKANGANYYKWNFLKIAAADAFSTKMDSIIKSTPKIGNYSSEGGTYVSEKIQTFFNSYLFDKNELKNTLQGRVLSSLTNKPISGIVVEVVGLDIKTISDAKGFFSFKTPEKGAIKISTTRYYDKVFDIVNGSVGDILLDTIDNNLKGVEIVGYGAVRKQNMTASATMSISSNDELNYALQGKSAGLELQEVSMISIRGSSTLSPNKKPLIILDGLPFDGDINVLDKDLVKDITILKDASATAIYGARAANGVIIIKSKKGNLATNLAGEPVAQQQTMRSNFNDEGFWQSKLITDENGVAKFTVKFPDDITKWTTRVMAMNGNRQTGYTEGNIKSFKSLSANFVSPLFATIGDSIKVIGKLMNYTPIEESGVRKFLYNGKEFKNSIVKFKNSHIDTVGINVTSKDSLNFEYTLAQENGYFDGERRKIPVFEAGVKETKGYFSALLKDTTINFGFDKQLGKITIRAEASIFPTLLDEMTKVRNYEYLCNEQLASKLKSLLLEKQLRKYLNQTFAHEKDINFILKKLYQTKNPQGTWGWWQNSNEEIWISLHVVEALLLAEKQGYKIELNKDVLRSYLISKMQESPNYSQLQTIKLLKLLDDKYDFKAWLLAFEKQELEKERKREESISPELLTVKNRISYKSTYSILEMMLLKQNAGIQIDLTDLLKLKKQTMFGSIYWGEENIRFWDNSIENTLLAYKILRNAGGYENELEKITLYFLEQRKDGQWRNTYEASLILETILPELISGTKKDEPASIKINEQTVNQFPFDKTINNPTDLKVAKSGKMAVYFTAYQQFQNAKPQKIDKDFKVNSSLIQNGSFVTKLKAGTLTKLKVEVEVKADADYVMIEIPIPAGCSYENKVQNFWGIETHREYFKNKTSIFCSKLKQGKYTFEIDLMPRYSGSYVLNPARAEMMYFPVFYGREGMKMVGIN</sequence>
<dbReference type="PANTHER" id="PTHR40094:SF1">
    <property type="entry name" value="UBIQUITIN DOMAIN-CONTAINING PROTEIN"/>
    <property type="match status" value="1"/>
</dbReference>
<reference evidence="3 4" key="1">
    <citation type="submission" date="2018-10" db="EMBL/GenBank/DDBJ databases">
        <title>Genome sequencing of Pedobacter jejuensis TNB23.</title>
        <authorList>
            <person name="Cho Y.-J."/>
            <person name="Cho A."/>
            <person name="Kim O.-S."/>
        </authorList>
    </citation>
    <scope>NUCLEOTIDE SEQUENCE [LARGE SCALE GENOMIC DNA]</scope>
    <source>
        <strain evidence="3 4">TNB23</strain>
    </source>
</reference>
<dbReference type="SUPFAM" id="SSF48239">
    <property type="entry name" value="Terpenoid cyclases/Protein prenyltransferases"/>
    <property type="match status" value="1"/>
</dbReference>
<evidence type="ECO:0000259" key="2">
    <source>
        <dbReference type="SMART" id="SM01360"/>
    </source>
</evidence>
<dbReference type="SMART" id="SM01360">
    <property type="entry name" value="A2M"/>
    <property type="match status" value="1"/>
</dbReference>
<dbReference type="InterPro" id="IPR008930">
    <property type="entry name" value="Terpenoid_cyclase/PrenylTrfase"/>
</dbReference>
<dbReference type="SUPFAM" id="SSF49464">
    <property type="entry name" value="Carboxypeptidase regulatory domain-like"/>
    <property type="match status" value="1"/>
</dbReference>
<dbReference type="Pfam" id="PF17973">
    <property type="entry name" value="bMG10"/>
    <property type="match status" value="1"/>
</dbReference>
<dbReference type="InterPro" id="IPR051802">
    <property type="entry name" value="YfhM-like"/>
</dbReference>
<gene>
    <name evidence="3" type="ORF">D7004_07905</name>
</gene>
<name>A0A3N0BWC6_9SPHI</name>
<protein>
    <recommendedName>
        <fullName evidence="2">Alpha-2-macroglobulin domain-containing protein</fullName>
    </recommendedName>
</protein>
<dbReference type="Gene3D" id="2.20.130.20">
    <property type="match status" value="1"/>
</dbReference>
<evidence type="ECO:0000313" key="3">
    <source>
        <dbReference type="EMBL" id="RNL54014.1"/>
    </source>
</evidence>
<feature type="domain" description="Alpha-2-macroglobulin" evidence="2">
    <location>
        <begin position="1338"/>
        <end position="1427"/>
    </location>
</feature>
<dbReference type="GO" id="GO:0004866">
    <property type="term" value="F:endopeptidase inhibitor activity"/>
    <property type="evidence" value="ECO:0007669"/>
    <property type="project" value="InterPro"/>
</dbReference>
<feature type="transmembrane region" description="Helical" evidence="1">
    <location>
        <begin position="12"/>
        <end position="31"/>
    </location>
</feature>
<dbReference type="Gene3D" id="1.50.10.20">
    <property type="match status" value="1"/>
</dbReference>
<dbReference type="Pfam" id="PF00207">
    <property type="entry name" value="A2M"/>
    <property type="match status" value="1"/>
</dbReference>
<dbReference type="Pfam" id="PF07715">
    <property type="entry name" value="Plug"/>
    <property type="match status" value="1"/>
</dbReference>
<accession>A0A3N0BWC6</accession>
<keyword evidence="1" id="KW-0812">Transmembrane</keyword>
<dbReference type="Proteomes" id="UP000274046">
    <property type="component" value="Unassembled WGS sequence"/>
</dbReference>
<comment type="caution">
    <text evidence="3">The sequence shown here is derived from an EMBL/GenBank/DDBJ whole genome shotgun (WGS) entry which is preliminary data.</text>
</comment>
<dbReference type="SUPFAM" id="SSF56935">
    <property type="entry name" value="Porins"/>
    <property type="match status" value="1"/>
</dbReference>
<evidence type="ECO:0000313" key="4">
    <source>
        <dbReference type="Proteomes" id="UP000274046"/>
    </source>
</evidence>
<organism evidence="3 4">
    <name type="scientific">Pedobacter jejuensis</name>
    <dbReference type="NCBI Taxonomy" id="1268550"/>
    <lineage>
        <taxon>Bacteria</taxon>
        <taxon>Pseudomonadati</taxon>
        <taxon>Bacteroidota</taxon>
        <taxon>Sphingobacteriia</taxon>
        <taxon>Sphingobacteriales</taxon>
        <taxon>Sphingobacteriaceae</taxon>
        <taxon>Pedobacter</taxon>
    </lineage>
</organism>
<dbReference type="Gene3D" id="2.170.130.10">
    <property type="entry name" value="TonB-dependent receptor, plug domain"/>
    <property type="match status" value="1"/>
</dbReference>
<dbReference type="PANTHER" id="PTHR40094">
    <property type="entry name" value="ALPHA-2-MACROGLOBULIN HOMOLOG"/>
    <property type="match status" value="1"/>
</dbReference>
<dbReference type="InterPro" id="IPR012910">
    <property type="entry name" value="Plug_dom"/>
</dbReference>
<dbReference type="OrthoDB" id="9767116at2"/>
<keyword evidence="4" id="KW-1185">Reference proteome</keyword>
<dbReference type="InterPro" id="IPR023997">
    <property type="entry name" value="TonB-dep_OMP_SusC/RagA_CS"/>
</dbReference>
<dbReference type="NCBIfam" id="TIGR04057">
    <property type="entry name" value="SusC_RagA_signa"/>
    <property type="match status" value="1"/>
</dbReference>
<dbReference type="Gene3D" id="2.60.40.1120">
    <property type="entry name" value="Carboxypeptidase-like, regulatory domain"/>
    <property type="match status" value="1"/>
</dbReference>
<dbReference type="EMBL" id="RBEE01000012">
    <property type="protein sequence ID" value="RNL54014.1"/>
    <property type="molecule type" value="Genomic_DNA"/>
</dbReference>
<keyword evidence="1" id="KW-0472">Membrane</keyword>
<dbReference type="InterPro" id="IPR008969">
    <property type="entry name" value="CarboxyPept-like_regulatory"/>
</dbReference>
<proteinExistence type="predicted"/>